<dbReference type="RefSeq" id="WP_302036387.1">
    <property type="nucleotide sequence ID" value="NZ_JAUKPO010000002.1"/>
</dbReference>
<gene>
    <name evidence="10" type="ORF">Q0590_04950</name>
</gene>
<proteinExistence type="inferred from homology"/>
<dbReference type="NCBIfam" id="TIGR01313">
    <property type="entry name" value="therm_gnt_kin"/>
    <property type="match status" value="1"/>
</dbReference>
<dbReference type="PANTHER" id="PTHR43442:SF3">
    <property type="entry name" value="GLUCONOKINASE-RELATED"/>
    <property type="match status" value="1"/>
</dbReference>
<dbReference type="GO" id="GO:0046316">
    <property type="term" value="F:gluconokinase activity"/>
    <property type="evidence" value="ECO:0007669"/>
    <property type="project" value="UniProtKB-EC"/>
</dbReference>
<dbReference type="InterPro" id="IPR006001">
    <property type="entry name" value="Therm_gnt_kin"/>
</dbReference>
<name>A0ABT8R2S9_9BACT</name>
<dbReference type="Proteomes" id="UP001168528">
    <property type="component" value="Unassembled WGS sequence"/>
</dbReference>
<keyword evidence="7 9" id="KW-0067">ATP-binding</keyword>
<dbReference type="InterPro" id="IPR031322">
    <property type="entry name" value="Shikimate/glucono_kinase"/>
</dbReference>
<evidence type="ECO:0000256" key="5">
    <source>
        <dbReference type="ARBA" id="ARBA00022741"/>
    </source>
</evidence>
<organism evidence="10 11">
    <name type="scientific">Rhodocytophaga aerolata</name>
    <dbReference type="NCBI Taxonomy" id="455078"/>
    <lineage>
        <taxon>Bacteria</taxon>
        <taxon>Pseudomonadati</taxon>
        <taxon>Bacteroidota</taxon>
        <taxon>Cytophagia</taxon>
        <taxon>Cytophagales</taxon>
        <taxon>Rhodocytophagaceae</taxon>
        <taxon>Rhodocytophaga</taxon>
    </lineage>
</organism>
<evidence type="ECO:0000256" key="3">
    <source>
        <dbReference type="ARBA" id="ARBA00012054"/>
    </source>
</evidence>
<evidence type="ECO:0000256" key="8">
    <source>
        <dbReference type="ARBA" id="ARBA00048090"/>
    </source>
</evidence>
<dbReference type="EMBL" id="JAUKPO010000002">
    <property type="protein sequence ID" value="MDO1445583.1"/>
    <property type="molecule type" value="Genomic_DNA"/>
</dbReference>
<sequence>MVVILFGVTGSGKTTVGSLLSATLDWKFYDADDFHPKANVEKMRQGIPLTDEDRTPWLASLRERIQKSLDEGEHAVLACSALKETYRQYLHISEDVKFVHLKGSFDLIRDRLSKRIGHYMNPGLLQSQFNTLEEPKTPVFVANIGKSPAEIVEDIIQYIKPI</sequence>
<evidence type="ECO:0000256" key="7">
    <source>
        <dbReference type="ARBA" id="ARBA00022840"/>
    </source>
</evidence>
<keyword evidence="6 9" id="KW-0418">Kinase</keyword>
<comment type="similarity">
    <text evidence="2 9">Belongs to the gluconokinase GntK/GntV family.</text>
</comment>
<comment type="catalytic activity">
    <reaction evidence="8 9">
        <text>D-gluconate + ATP = 6-phospho-D-gluconate + ADP + H(+)</text>
        <dbReference type="Rhea" id="RHEA:19433"/>
        <dbReference type="ChEBI" id="CHEBI:15378"/>
        <dbReference type="ChEBI" id="CHEBI:18391"/>
        <dbReference type="ChEBI" id="CHEBI:30616"/>
        <dbReference type="ChEBI" id="CHEBI:58759"/>
        <dbReference type="ChEBI" id="CHEBI:456216"/>
        <dbReference type="EC" id="2.7.1.12"/>
    </reaction>
</comment>
<comment type="pathway">
    <text evidence="1">Carbohydrate acid metabolism.</text>
</comment>
<comment type="caution">
    <text evidence="10">The sequence shown here is derived from an EMBL/GenBank/DDBJ whole genome shotgun (WGS) entry which is preliminary data.</text>
</comment>
<dbReference type="Pfam" id="PF01202">
    <property type="entry name" value="SKI"/>
    <property type="match status" value="1"/>
</dbReference>
<dbReference type="PANTHER" id="PTHR43442">
    <property type="entry name" value="GLUCONOKINASE-RELATED"/>
    <property type="match status" value="1"/>
</dbReference>
<accession>A0ABT8R2S9</accession>
<keyword evidence="11" id="KW-1185">Reference proteome</keyword>
<evidence type="ECO:0000313" key="11">
    <source>
        <dbReference type="Proteomes" id="UP001168528"/>
    </source>
</evidence>
<keyword evidence="5 9" id="KW-0547">Nucleotide-binding</keyword>
<evidence type="ECO:0000256" key="1">
    <source>
        <dbReference type="ARBA" id="ARBA00004761"/>
    </source>
</evidence>
<dbReference type="CDD" id="cd02021">
    <property type="entry name" value="GntK"/>
    <property type="match status" value="1"/>
</dbReference>
<reference evidence="10" key="1">
    <citation type="submission" date="2023-07" db="EMBL/GenBank/DDBJ databases">
        <title>The genome sequence of Rhodocytophaga aerolata KACC 12507.</title>
        <authorList>
            <person name="Zhang X."/>
        </authorList>
    </citation>
    <scope>NUCLEOTIDE SEQUENCE</scope>
    <source>
        <strain evidence="10">KACC 12507</strain>
    </source>
</reference>
<evidence type="ECO:0000256" key="6">
    <source>
        <dbReference type="ARBA" id="ARBA00022777"/>
    </source>
</evidence>
<evidence type="ECO:0000256" key="2">
    <source>
        <dbReference type="ARBA" id="ARBA00008420"/>
    </source>
</evidence>
<dbReference type="SUPFAM" id="SSF52540">
    <property type="entry name" value="P-loop containing nucleoside triphosphate hydrolases"/>
    <property type="match status" value="1"/>
</dbReference>
<evidence type="ECO:0000256" key="9">
    <source>
        <dbReference type="RuleBase" id="RU363066"/>
    </source>
</evidence>
<dbReference type="Gene3D" id="3.40.50.300">
    <property type="entry name" value="P-loop containing nucleotide triphosphate hydrolases"/>
    <property type="match status" value="1"/>
</dbReference>
<dbReference type="InterPro" id="IPR027417">
    <property type="entry name" value="P-loop_NTPase"/>
</dbReference>
<evidence type="ECO:0000313" key="10">
    <source>
        <dbReference type="EMBL" id="MDO1445583.1"/>
    </source>
</evidence>
<keyword evidence="4 9" id="KW-0808">Transferase</keyword>
<protein>
    <recommendedName>
        <fullName evidence="3 9">Gluconokinase</fullName>
        <ecNumber evidence="3 9">2.7.1.12</ecNumber>
    </recommendedName>
</protein>
<evidence type="ECO:0000256" key="4">
    <source>
        <dbReference type="ARBA" id="ARBA00022679"/>
    </source>
</evidence>
<dbReference type="EC" id="2.7.1.12" evidence="3 9"/>